<reference evidence="1 2" key="1">
    <citation type="submission" date="2022-03" db="EMBL/GenBank/DDBJ databases">
        <title>Mucilaginibacter sp. isolated from the gut of Protaetia brevitarsis seulensis larvae.</title>
        <authorList>
            <person name="Won M."/>
            <person name="Kim S.-J."/>
            <person name="Kwon S.-W."/>
        </authorList>
    </citation>
    <scope>NUCLEOTIDE SEQUENCE [LARGE SCALE GENOMIC DNA]</scope>
    <source>
        <strain evidence="1 2">CFWR-12</strain>
    </source>
</reference>
<name>A0ABY4BXL7_9MICO</name>
<gene>
    <name evidence="1" type="ORF">MTO99_15155</name>
</gene>
<evidence type="ECO:0000313" key="2">
    <source>
        <dbReference type="Proteomes" id="UP000832097"/>
    </source>
</evidence>
<dbReference type="Proteomes" id="UP000832097">
    <property type="component" value="Chromosome"/>
</dbReference>
<keyword evidence="2" id="KW-1185">Reference proteome</keyword>
<sequence>MNGSAPDDFASIRLANNSSGCLSLGATYVHTYTYDGAATGKGYLYDAGAGTNSPIAGVRDGVSGFKMDADHGVVLSHLRSHYCGPVDLSGMFTYEHNQDGGAVASVSASFFGFGVSYSAPSSTLQKSSGIVQF</sequence>
<dbReference type="EMBL" id="CP094528">
    <property type="protein sequence ID" value="UOE43499.1"/>
    <property type="molecule type" value="Genomic_DNA"/>
</dbReference>
<organism evidence="1 2">
    <name type="scientific">Agromyces larvae</name>
    <dbReference type="NCBI Taxonomy" id="2929802"/>
    <lineage>
        <taxon>Bacteria</taxon>
        <taxon>Bacillati</taxon>
        <taxon>Actinomycetota</taxon>
        <taxon>Actinomycetes</taxon>
        <taxon>Micrococcales</taxon>
        <taxon>Microbacteriaceae</taxon>
        <taxon>Agromyces</taxon>
    </lineage>
</organism>
<accession>A0ABY4BXL7</accession>
<proteinExistence type="predicted"/>
<dbReference type="RefSeq" id="WP_243554539.1">
    <property type="nucleotide sequence ID" value="NZ_CP094528.1"/>
</dbReference>
<protein>
    <submittedName>
        <fullName evidence="1">Uncharacterized protein</fullName>
    </submittedName>
</protein>
<evidence type="ECO:0000313" key="1">
    <source>
        <dbReference type="EMBL" id="UOE43499.1"/>
    </source>
</evidence>